<dbReference type="EMBL" id="KN832877">
    <property type="protein sequence ID" value="KIN00687.1"/>
    <property type="molecule type" value="Genomic_DNA"/>
</dbReference>
<protein>
    <recommendedName>
        <fullName evidence="1">F-box domain-containing protein</fullName>
    </recommendedName>
</protein>
<reference evidence="3" key="2">
    <citation type="submission" date="2015-01" db="EMBL/GenBank/DDBJ databases">
        <title>Evolutionary Origins and Diversification of the Mycorrhizal Mutualists.</title>
        <authorList>
            <consortium name="DOE Joint Genome Institute"/>
            <consortium name="Mycorrhizal Genomics Consortium"/>
            <person name="Kohler A."/>
            <person name="Kuo A."/>
            <person name="Nagy L.G."/>
            <person name="Floudas D."/>
            <person name="Copeland A."/>
            <person name="Barry K.W."/>
            <person name="Cichocki N."/>
            <person name="Veneault-Fourrey C."/>
            <person name="LaButti K."/>
            <person name="Lindquist E.A."/>
            <person name="Lipzen A."/>
            <person name="Lundell T."/>
            <person name="Morin E."/>
            <person name="Murat C."/>
            <person name="Riley R."/>
            <person name="Ohm R."/>
            <person name="Sun H."/>
            <person name="Tunlid A."/>
            <person name="Henrissat B."/>
            <person name="Grigoriev I.V."/>
            <person name="Hibbett D.S."/>
            <person name="Martin F."/>
        </authorList>
    </citation>
    <scope>NUCLEOTIDE SEQUENCE [LARGE SCALE GENOMIC DNA]</scope>
    <source>
        <strain evidence="3">Zn</strain>
    </source>
</reference>
<dbReference type="PROSITE" id="PS50181">
    <property type="entry name" value="FBOX"/>
    <property type="match status" value="1"/>
</dbReference>
<dbReference type="AlphaFoldDB" id="A0A0C3HEG0"/>
<dbReference type="Pfam" id="PF12937">
    <property type="entry name" value="F-box-like"/>
    <property type="match status" value="1"/>
</dbReference>
<name>A0A0C3HEG0_OIDMZ</name>
<evidence type="ECO:0000259" key="1">
    <source>
        <dbReference type="PROSITE" id="PS50181"/>
    </source>
</evidence>
<proteinExistence type="predicted"/>
<evidence type="ECO:0000313" key="2">
    <source>
        <dbReference type="EMBL" id="KIN00687.1"/>
    </source>
</evidence>
<dbReference type="OrthoDB" id="5380309at2759"/>
<gene>
    <name evidence="2" type="ORF">OIDMADRAFT_180863</name>
</gene>
<dbReference type="HOGENOM" id="CLU_559081_0_0_1"/>
<feature type="domain" description="F-box" evidence="1">
    <location>
        <begin position="2"/>
        <end position="47"/>
    </location>
</feature>
<keyword evidence="3" id="KW-1185">Reference proteome</keyword>
<dbReference type="Proteomes" id="UP000054321">
    <property type="component" value="Unassembled WGS sequence"/>
</dbReference>
<sequence>MALTLLALPDDISLDVLDLLSQHDLYNLALVSSRITGLAQRVLYRSVRLLITRPSKQDQFVANPSNLYKFTGLARRVLYRSVRLLITRPSKQDQFVANPSNLYKFTRLVDTLAQNPHLRLYISTLSIGVFDDRFEDYEKLLALTPRLLSLYLSSSLPHFQLSNLALPFLETLGLDFGKLAVTRSQEVEEENSHRIEIIARQFWAPYLRKLLIRGIVLSPEMSVLFPSDRHRTASITDLQFRNCSDFEVGCLSDMLLCIKTLERLTLEVFGPTEESGGDAPCTGMEPETIGHSICIHASTLVQLEIAGSDTTEFRGSLIDSLSGYSNLKLLAIPEPFLVMVQDEASTLVDVLPSSLEELQLQFPMGYGSEDENRATRIKRLEQVAAAKPVQFLALKRVVWWEQPTRSLEGKVVYGPLSDMDHLTTTFNKVGVKFEWCSTAFFECSPFGRKYDEHPWGNYRVPKVKKTKSLLDLERDKFIRSMKASGIIS</sequence>
<accession>A0A0C3HEG0</accession>
<organism evidence="2 3">
    <name type="scientific">Oidiodendron maius (strain Zn)</name>
    <dbReference type="NCBI Taxonomy" id="913774"/>
    <lineage>
        <taxon>Eukaryota</taxon>
        <taxon>Fungi</taxon>
        <taxon>Dikarya</taxon>
        <taxon>Ascomycota</taxon>
        <taxon>Pezizomycotina</taxon>
        <taxon>Leotiomycetes</taxon>
        <taxon>Leotiomycetes incertae sedis</taxon>
        <taxon>Myxotrichaceae</taxon>
        <taxon>Oidiodendron</taxon>
    </lineage>
</organism>
<evidence type="ECO:0000313" key="3">
    <source>
        <dbReference type="Proteomes" id="UP000054321"/>
    </source>
</evidence>
<dbReference type="InParanoid" id="A0A0C3HEG0"/>
<dbReference type="InterPro" id="IPR001810">
    <property type="entry name" value="F-box_dom"/>
</dbReference>
<reference evidence="2 3" key="1">
    <citation type="submission" date="2014-04" db="EMBL/GenBank/DDBJ databases">
        <authorList>
            <consortium name="DOE Joint Genome Institute"/>
            <person name="Kuo A."/>
            <person name="Martino E."/>
            <person name="Perotto S."/>
            <person name="Kohler A."/>
            <person name="Nagy L.G."/>
            <person name="Floudas D."/>
            <person name="Copeland A."/>
            <person name="Barry K.W."/>
            <person name="Cichocki N."/>
            <person name="Veneault-Fourrey C."/>
            <person name="LaButti K."/>
            <person name="Lindquist E.A."/>
            <person name="Lipzen A."/>
            <person name="Lundell T."/>
            <person name="Morin E."/>
            <person name="Murat C."/>
            <person name="Sun H."/>
            <person name="Tunlid A."/>
            <person name="Henrissat B."/>
            <person name="Grigoriev I.V."/>
            <person name="Hibbett D.S."/>
            <person name="Martin F."/>
            <person name="Nordberg H.P."/>
            <person name="Cantor M.N."/>
            <person name="Hua S.X."/>
        </authorList>
    </citation>
    <scope>NUCLEOTIDE SEQUENCE [LARGE SCALE GENOMIC DNA]</scope>
    <source>
        <strain evidence="2 3">Zn</strain>
    </source>
</reference>